<reference evidence="2 3" key="1">
    <citation type="submission" date="2016-11" db="EMBL/GenBank/DDBJ databases">
        <title>Complete Genome Sequence of Bradyrhizobium sp. strain J5, an isolated from soybean nodule in Hokkaido.</title>
        <authorList>
            <person name="Kanehara K."/>
        </authorList>
    </citation>
    <scope>NUCLEOTIDE SEQUENCE [LARGE SCALE GENOMIC DNA]</scope>
    <source>
        <strain evidence="2 3">J5</strain>
    </source>
</reference>
<protein>
    <submittedName>
        <fullName evidence="2">Uncharacterized protein</fullName>
    </submittedName>
</protein>
<sequence>MRLSSLATLALVAGASSPTYVSIVLAASECSRSMELADWGENSTGDISVASGDSCIFPITLRGAASSSEISQKPAHGKLKKLNVATYEYRTRARYKGSDTFAIKATGKGPKASGTSVITVHATIK</sequence>
<evidence type="ECO:0000256" key="1">
    <source>
        <dbReference type="SAM" id="SignalP"/>
    </source>
</evidence>
<name>A0A1L3F6K2_BRAJP</name>
<evidence type="ECO:0000313" key="2">
    <source>
        <dbReference type="EMBL" id="APG08907.1"/>
    </source>
</evidence>
<accession>A0A1L3F6K2</accession>
<keyword evidence="1" id="KW-0732">Signal</keyword>
<feature type="signal peptide" evidence="1">
    <location>
        <begin position="1"/>
        <end position="21"/>
    </location>
</feature>
<organism evidence="2 3">
    <name type="scientific">Bradyrhizobium japonicum</name>
    <dbReference type="NCBI Taxonomy" id="375"/>
    <lineage>
        <taxon>Bacteria</taxon>
        <taxon>Pseudomonadati</taxon>
        <taxon>Pseudomonadota</taxon>
        <taxon>Alphaproteobacteria</taxon>
        <taxon>Hyphomicrobiales</taxon>
        <taxon>Nitrobacteraceae</taxon>
        <taxon>Bradyrhizobium</taxon>
    </lineage>
</organism>
<dbReference type="RefSeq" id="WP_063981209.1">
    <property type="nucleotide sequence ID" value="NZ_CP017637.1"/>
</dbReference>
<proteinExistence type="predicted"/>
<feature type="chain" id="PRO_5009853346" evidence="1">
    <location>
        <begin position="22"/>
        <end position="125"/>
    </location>
</feature>
<dbReference type="Proteomes" id="UP000181962">
    <property type="component" value="Chromosome"/>
</dbReference>
<gene>
    <name evidence="2" type="ORF">BKD09_11255</name>
</gene>
<dbReference type="AlphaFoldDB" id="A0A1L3F6K2"/>
<evidence type="ECO:0000313" key="3">
    <source>
        <dbReference type="Proteomes" id="UP000181962"/>
    </source>
</evidence>
<dbReference type="EMBL" id="CP017637">
    <property type="protein sequence ID" value="APG08907.1"/>
    <property type="molecule type" value="Genomic_DNA"/>
</dbReference>